<dbReference type="Pfam" id="PF07444">
    <property type="entry name" value="Ycf66_N"/>
    <property type="match status" value="1"/>
</dbReference>
<dbReference type="GeneID" id="16693859"/>
<keyword evidence="2" id="KW-0934">Plastid</keyword>
<accession>S4UFV4</accession>
<organism evidence="2">
    <name type="scientific">Lygodium japonicum</name>
    <name type="common">Japanese climbing fern</name>
    <name type="synonym">Ophioglossum japonicum</name>
    <dbReference type="NCBI Taxonomy" id="13824"/>
    <lineage>
        <taxon>Eukaryota</taxon>
        <taxon>Viridiplantae</taxon>
        <taxon>Streptophyta</taxon>
        <taxon>Embryophyta</taxon>
        <taxon>Tracheophyta</taxon>
        <taxon>Polypodiopsida</taxon>
        <taxon>Polypodiidae</taxon>
        <taxon>Schizaeales</taxon>
        <taxon>Lygodiaceae</taxon>
        <taxon>Lygodium</taxon>
    </lineage>
</organism>
<proteinExistence type="predicted"/>
<reference evidence="2" key="1">
    <citation type="journal article" date="2013" name="Genome Biol. Evol.">
        <title>Plastome sequences of Lygodium japonicum and Marsilea crenata reveal the genome organization transformation from basal ferns to core leptosporangiates.</title>
        <authorList>
            <person name="Gao L."/>
            <person name="Wang B."/>
            <person name="Wang Z.W."/>
            <person name="Zhou Y."/>
            <person name="Su Y.J."/>
            <person name="Wang T."/>
        </authorList>
    </citation>
    <scope>NUCLEOTIDE SEQUENCE</scope>
</reference>
<name>S4UFV4_LYGJA</name>
<keyword evidence="2" id="KW-0150">Chloroplast</keyword>
<dbReference type="EMBL" id="KC536645">
    <property type="protein sequence ID" value="AGI51457.1"/>
    <property type="molecule type" value="Genomic_DNA"/>
</dbReference>
<keyword evidence="1" id="KW-1133">Transmembrane helix</keyword>
<keyword evidence="1" id="KW-0812">Transmembrane</keyword>
<evidence type="ECO:0000256" key="1">
    <source>
        <dbReference type="SAM" id="Phobius"/>
    </source>
</evidence>
<dbReference type="InterPro" id="IPR010004">
    <property type="entry name" value="Uncharacterised_Ycf66"/>
</dbReference>
<feature type="transmembrane region" description="Helical" evidence="1">
    <location>
        <begin position="63"/>
        <end position="84"/>
    </location>
</feature>
<gene>
    <name evidence="2" type="primary">ycf66</name>
</gene>
<keyword evidence="1" id="KW-0472">Membrane</keyword>
<dbReference type="RefSeq" id="YP_008474467.1">
    <property type="nucleotide sequence ID" value="NC_022136.1"/>
</dbReference>
<dbReference type="AlphaFoldDB" id="S4UFV4"/>
<geneLocation type="chloroplast" evidence="2"/>
<protein>
    <submittedName>
        <fullName evidence="2">Hypothetical chloroplast RF66</fullName>
    </submittedName>
</protein>
<feature type="transmembrane region" description="Helical" evidence="1">
    <location>
        <begin position="39"/>
        <end position="57"/>
    </location>
</feature>
<sequence length="158" mass="17592">MIHMELGPGAAVGIGLIATGVSSYALGKGEPSVSRYYDFLLSSIGLLCGGIPVFQGWRLDPILLPSEMLSGGTAAFLIIENLRLRAKEAEQLKKLNYQVFIVNWLTNHKWLATPNIVNTCMDHKLDPKTTEWIEIFCTEYVIHENQKGKERIWGDATS</sequence>
<evidence type="ECO:0000313" key="2">
    <source>
        <dbReference type="EMBL" id="AGI51457.1"/>
    </source>
</evidence>
<feature type="transmembrane region" description="Helical" evidence="1">
    <location>
        <begin position="6"/>
        <end position="27"/>
    </location>
</feature>